<name>A0A7E4UMI5_PANRE</name>
<protein>
    <submittedName>
        <fullName evidence="2">Piwi domain-containing protein</fullName>
    </submittedName>
</protein>
<evidence type="ECO:0000313" key="1">
    <source>
        <dbReference type="Proteomes" id="UP000492821"/>
    </source>
</evidence>
<dbReference type="Proteomes" id="UP000492821">
    <property type="component" value="Unassembled WGS sequence"/>
</dbReference>
<evidence type="ECO:0000313" key="2">
    <source>
        <dbReference type="WBParaSite" id="Pan_g10258.t1"/>
    </source>
</evidence>
<sequence length="804" mass="90290">MDKSTHLLEVIMSDFIPVLALSGPKVLTKTNLHPLVGNIPNPTPEIAAKILKQAAPPEKVKIAFVLFDTEPFDARRRCVEALQNEGYTNIESIDPRSVQLSSCIFSLPLNCAIGEPVFVNYVPNYVTPFNTYPLYVIQKCENGWKFIDTDQHPDTALSQYPSARNVVIYKDVSKAIKEEVSKLFPRLKLHFCDLPQLAAYEKYLLNRVNNGNFDGYEVLPFCKVLLTVEFTNKRQNLTLTDRVPPFTIEKEIDIADAPIVTIYGCCDTDDGLTVIKTFKLKTKAFRKALITVNVDKTLIPDVSMKTASTYKPRDRQTPVIYAVRRLPKMYTLTAIFEDHVVDEGVFSATADVFTHIVRSSAIPAVKGIFFIHDHENTIHQFQEFRDFCAAKVFPAVDFIPKDSTTLSFILGRAGFSVKPGQTITVVTPTDAFIVQRDGHFLQILDKCKPEDYDINEYYVDTVIIENNENTFTRTDLEHLRLKYYPRTVIVIPGAEFLKQPLPKFFWSRVNGTDYGGNLFCNFTNFEFLIEGDGFETVKTRFKAIPHTVTADIVVGDAKTLKVIKFHCACHIDAYQEFHVPFGAKAVRFTICVESVCDITITMDVIDETEVKRQPEKPKAIENLEHSNPKTSTVDLVIQFGIKSETISLTDRVTPFTVSKEVDVGDASEVTVRAISHGKIDSTPAVKTLKFKKPAYRKVLIIVDADQHFATDLTLRTASTYKPTDQVTEPGNNVEVGISQLKLDPPSTTVLTFTSDNLVLIEANKTFTGDKEIPAYVRLQSGRAPEVGQKAFDALKKHPGSIFYG</sequence>
<proteinExistence type="predicted"/>
<reference evidence="1" key="1">
    <citation type="journal article" date="2013" name="Genetics">
        <title>The draft genome and transcriptome of Panagrellus redivivus are shaped by the harsh demands of a free-living lifestyle.</title>
        <authorList>
            <person name="Srinivasan J."/>
            <person name="Dillman A.R."/>
            <person name="Macchietto M.G."/>
            <person name="Heikkinen L."/>
            <person name="Lakso M."/>
            <person name="Fracchia K.M."/>
            <person name="Antoshechkin I."/>
            <person name="Mortazavi A."/>
            <person name="Wong G."/>
            <person name="Sternberg P.W."/>
        </authorList>
    </citation>
    <scope>NUCLEOTIDE SEQUENCE [LARGE SCALE GENOMIC DNA]</scope>
    <source>
        <strain evidence="1">MT8872</strain>
    </source>
</reference>
<accession>A0A7E4UMI5</accession>
<keyword evidence="1" id="KW-1185">Reference proteome</keyword>
<reference evidence="2" key="2">
    <citation type="submission" date="2020-10" db="UniProtKB">
        <authorList>
            <consortium name="WormBaseParasite"/>
        </authorList>
    </citation>
    <scope>IDENTIFICATION</scope>
</reference>
<dbReference type="WBParaSite" id="Pan_g10258.t1">
    <property type="protein sequence ID" value="Pan_g10258.t1"/>
    <property type="gene ID" value="Pan_g10258"/>
</dbReference>
<organism evidence="1 2">
    <name type="scientific">Panagrellus redivivus</name>
    <name type="common">Microworm</name>
    <dbReference type="NCBI Taxonomy" id="6233"/>
    <lineage>
        <taxon>Eukaryota</taxon>
        <taxon>Metazoa</taxon>
        <taxon>Ecdysozoa</taxon>
        <taxon>Nematoda</taxon>
        <taxon>Chromadorea</taxon>
        <taxon>Rhabditida</taxon>
        <taxon>Tylenchina</taxon>
        <taxon>Panagrolaimomorpha</taxon>
        <taxon>Panagrolaimoidea</taxon>
        <taxon>Panagrolaimidae</taxon>
        <taxon>Panagrellus</taxon>
    </lineage>
</organism>
<dbReference type="AlphaFoldDB" id="A0A7E4UMI5"/>